<organism evidence="3 4">
    <name type="scientific">Pleurodeles waltl</name>
    <name type="common">Iberian ribbed newt</name>
    <dbReference type="NCBI Taxonomy" id="8319"/>
    <lineage>
        <taxon>Eukaryota</taxon>
        <taxon>Metazoa</taxon>
        <taxon>Chordata</taxon>
        <taxon>Craniata</taxon>
        <taxon>Vertebrata</taxon>
        <taxon>Euteleostomi</taxon>
        <taxon>Amphibia</taxon>
        <taxon>Batrachia</taxon>
        <taxon>Caudata</taxon>
        <taxon>Salamandroidea</taxon>
        <taxon>Salamandridae</taxon>
        <taxon>Pleurodelinae</taxon>
        <taxon>Pleurodeles</taxon>
    </lineage>
</organism>
<protein>
    <submittedName>
        <fullName evidence="3">Uncharacterized protein</fullName>
    </submittedName>
</protein>
<accession>A0AAV7RUF3</accession>
<dbReference type="EMBL" id="JANPWB010000009">
    <property type="protein sequence ID" value="KAJ1156106.1"/>
    <property type="molecule type" value="Genomic_DNA"/>
</dbReference>
<sequence>MPPNQVCAAVGVLAWCIVMFPPTGVTPFCRGRGTKQNLSLNWPGEVAKVPGVRSTRRPGTGAPLLSQPQDTSVCHLPTGSPRLGGSEHPQKLLSVSSEPSVSEGPRPGPGLITKTTSLPCVDLWPSLSQFVQPLSDRSLQDPLGLSAACPLYPGLLDPPCPRDEHQPNRACPTVQAPASQIFARAPCRMPRAHHFELRIKARHLQVPADLRSCGGRTQPPAESAKQAMGCRCPLAPLSNADQARHMRPRGSPPMRSRALRLEPQKLCCVLLTYSGHCPVMVGSANLHRHPRIGERFSRDGGS</sequence>
<name>A0AAV7RUF3_PLEWA</name>
<feature type="chain" id="PRO_5043955983" evidence="2">
    <location>
        <begin position="28"/>
        <end position="302"/>
    </location>
</feature>
<keyword evidence="2" id="KW-0732">Signal</keyword>
<dbReference type="Proteomes" id="UP001066276">
    <property type="component" value="Chromosome 5"/>
</dbReference>
<reference evidence="3" key="1">
    <citation type="journal article" date="2022" name="bioRxiv">
        <title>Sequencing and chromosome-scale assembly of the giantPleurodeles waltlgenome.</title>
        <authorList>
            <person name="Brown T."/>
            <person name="Elewa A."/>
            <person name="Iarovenko S."/>
            <person name="Subramanian E."/>
            <person name="Araus A.J."/>
            <person name="Petzold A."/>
            <person name="Susuki M."/>
            <person name="Suzuki K.-i.T."/>
            <person name="Hayashi T."/>
            <person name="Toyoda A."/>
            <person name="Oliveira C."/>
            <person name="Osipova E."/>
            <person name="Leigh N.D."/>
            <person name="Simon A."/>
            <person name="Yun M.H."/>
        </authorList>
    </citation>
    <scope>NUCLEOTIDE SEQUENCE</scope>
    <source>
        <strain evidence="3">20211129_DDA</strain>
        <tissue evidence="3">Liver</tissue>
    </source>
</reference>
<feature type="signal peptide" evidence="2">
    <location>
        <begin position="1"/>
        <end position="27"/>
    </location>
</feature>
<feature type="compositionally biased region" description="Low complexity" evidence="1">
    <location>
        <begin position="94"/>
        <end position="105"/>
    </location>
</feature>
<proteinExistence type="predicted"/>
<dbReference type="AlphaFoldDB" id="A0AAV7RUF3"/>
<evidence type="ECO:0000313" key="3">
    <source>
        <dbReference type="EMBL" id="KAJ1156106.1"/>
    </source>
</evidence>
<evidence type="ECO:0000256" key="2">
    <source>
        <dbReference type="SAM" id="SignalP"/>
    </source>
</evidence>
<evidence type="ECO:0000256" key="1">
    <source>
        <dbReference type="SAM" id="MobiDB-lite"/>
    </source>
</evidence>
<feature type="region of interest" description="Disordered" evidence="1">
    <location>
        <begin position="50"/>
        <end position="109"/>
    </location>
</feature>
<evidence type="ECO:0000313" key="4">
    <source>
        <dbReference type="Proteomes" id="UP001066276"/>
    </source>
</evidence>
<comment type="caution">
    <text evidence="3">The sequence shown here is derived from an EMBL/GenBank/DDBJ whole genome shotgun (WGS) entry which is preliminary data.</text>
</comment>
<keyword evidence="4" id="KW-1185">Reference proteome</keyword>
<gene>
    <name evidence="3" type="ORF">NDU88_008831</name>
</gene>